<evidence type="ECO:0000313" key="3">
    <source>
        <dbReference type="Proteomes" id="UP000484885"/>
    </source>
</evidence>
<feature type="region of interest" description="Disordered" evidence="1">
    <location>
        <begin position="57"/>
        <end position="76"/>
    </location>
</feature>
<sequence length="76" mass="8876">MKNVTVTMDEDTARWVRIEAAQRGTSVSRLIGELLQQQRLRNSEYRAALERYRGREAVPLKSANESYPERDSLHDR</sequence>
<evidence type="ECO:0000256" key="1">
    <source>
        <dbReference type="SAM" id="MobiDB-lite"/>
    </source>
</evidence>
<evidence type="ECO:0008006" key="4">
    <source>
        <dbReference type="Google" id="ProtNLM"/>
    </source>
</evidence>
<gene>
    <name evidence="2" type="ORF">G3I74_01585</name>
</gene>
<organism evidence="2 3">
    <name type="scientific">Wenzhouxiangella limi</name>
    <dbReference type="NCBI Taxonomy" id="2707351"/>
    <lineage>
        <taxon>Bacteria</taxon>
        <taxon>Pseudomonadati</taxon>
        <taxon>Pseudomonadota</taxon>
        <taxon>Gammaproteobacteria</taxon>
        <taxon>Chromatiales</taxon>
        <taxon>Wenzhouxiangellaceae</taxon>
        <taxon>Wenzhouxiangella</taxon>
    </lineage>
</organism>
<dbReference type="AlphaFoldDB" id="A0A845V2B4"/>
<protein>
    <recommendedName>
        <fullName evidence="4">CopG family transcriptional regulator</fullName>
    </recommendedName>
</protein>
<dbReference type="RefSeq" id="WP_164209548.1">
    <property type="nucleotide sequence ID" value="NZ_JAAGSC010000031.1"/>
</dbReference>
<dbReference type="EMBL" id="JAAGSC010000031">
    <property type="protein sequence ID" value="NDY94421.1"/>
    <property type="molecule type" value="Genomic_DNA"/>
</dbReference>
<dbReference type="Proteomes" id="UP000484885">
    <property type="component" value="Unassembled WGS sequence"/>
</dbReference>
<feature type="compositionally biased region" description="Basic and acidic residues" evidence="1">
    <location>
        <begin position="67"/>
        <end position="76"/>
    </location>
</feature>
<reference evidence="2 3" key="1">
    <citation type="submission" date="2020-02" db="EMBL/GenBank/DDBJ databases">
        <authorList>
            <person name="Zhang X.-Y."/>
        </authorList>
    </citation>
    <scope>NUCLEOTIDE SEQUENCE [LARGE SCALE GENOMIC DNA]</scope>
    <source>
        <strain evidence="2 3">C33</strain>
    </source>
</reference>
<name>A0A845V2B4_9GAMM</name>
<evidence type="ECO:0000313" key="2">
    <source>
        <dbReference type="EMBL" id="NDY94421.1"/>
    </source>
</evidence>
<keyword evidence="3" id="KW-1185">Reference proteome</keyword>
<proteinExistence type="predicted"/>
<comment type="caution">
    <text evidence="2">The sequence shown here is derived from an EMBL/GenBank/DDBJ whole genome shotgun (WGS) entry which is preliminary data.</text>
</comment>
<accession>A0A845V2B4</accession>